<feature type="transmembrane region" description="Helical" evidence="18">
    <location>
        <begin position="521"/>
        <end position="547"/>
    </location>
</feature>
<evidence type="ECO:0000256" key="2">
    <source>
        <dbReference type="ARBA" id="ARBA00004479"/>
    </source>
</evidence>
<evidence type="ECO:0000256" key="6">
    <source>
        <dbReference type="ARBA" id="ARBA00022729"/>
    </source>
</evidence>
<dbReference type="SMART" id="SM00409">
    <property type="entry name" value="IG"/>
    <property type="match status" value="1"/>
</dbReference>
<dbReference type="Pfam" id="PF00041">
    <property type="entry name" value="fn3"/>
    <property type="match status" value="1"/>
</dbReference>
<dbReference type="InterPro" id="IPR032675">
    <property type="entry name" value="LRR_dom_sf"/>
</dbReference>
<dbReference type="InterPro" id="IPR001611">
    <property type="entry name" value="Leu-rich_rpt"/>
</dbReference>
<feature type="region of interest" description="Disordered" evidence="17">
    <location>
        <begin position="617"/>
        <end position="651"/>
    </location>
</feature>
<dbReference type="InterPro" id="IPR003591">
    <property type="entry name" value="Leu-rich_rpt_typical-subtyp"/>
</dbReference>
<evidence type="ECO:0000256" key="9">
    <source>
        <dbReference type="ARBA" id="ARBA00023018"/>
    </source>
</evidence>
<dbReference type="FunFam" id="3.80.10.10:FF:000045">
    <property type="entry name" value="Leucine-rich repeat and fibronectin type III domain-containing 2"/>
    <property type="match status" value="1"/>
</dbReference>
<evidence type="ECO:0000256" key="4">
    <source>
        <dbReference type="ARBA" id="ARBA00022614"/>
    </source>
</evidence>
<dbReference type="InterPro" id="IPR003599">
    <property type="entry name" value="Ig_sub"/>
</dbReference>
<dbReference type="FunFam" id="3.80.10.10:FF:000019">
    <property type="entry name" value="leucine-rich repeat and fibronectin type III domain-containing protein 1"/>
    <property type="match status" value="1"/>
</dbReference>
<feature type="compositionally biased region" description="Gly residues" evidence="17">
    <location>
        <begin position="636"/>
        <end position="645"/>
    </location>
</feature>
<dbReference type="InterPro" id="IPR003598">
    <property type="entry name" value="Ig_sub2"/>
</dbReference>
<dbReference type="SMART" id="SM00408">
    <property type="entry name" value="IGc2"/>
    <property type="match status" value="1"/>
</dbReference>
<dbReference type="PANTHER" id="PTHR45842:SF6">
    <property type="entry name" value="LEUCINE-RICH REPEAT AND FIBRONECTIN TYPE-III DOMAIN-CONTAINING PROTEIN 2"/>
    <property type="match status" value="1"/>
</dbReference>
<evidence type="ECO:0000256" key="15">
    <source>
        <dbReference type="ARBA" id="ARBA00038433"/>
    </source>
</evidence>
<evidence type="ECO:0000256" key="18">
    <source>
        <dbReference type="SAM" id="Phobius"/>
    </source>
</evidence>
<keyword evidence="23" id="KW-1185">Reference proteome</keyword>
<feature type="region of interest" description="Disordered" evidence="17">
    <location>
        <begin position="560"/>
        <end position="595"/>
    </location>
</feature>
<evidence type="ECO:0000313" key="22">
    <source>
        <dbReference type="Ensembl" id="ENSGMOP00000002028.2"/>
    </source>
</evidence>
<dbReference type="Ensembl" id="ENSGMOT00000002095.2">
    <property type="protein sequence ID" value="ENSGMOP00000002028.2"/>
    <property type="gene ID" value="ENSGMOG00000003010.2"/>
</dbReference>
<protein>
    <recommendedName>
        <fullName evidence="16">Leucine-rich repeat and fibronectin type-III domain-containing protein 2</fullName>
    </recommendedName>
</protein>
<dbReference type="FunFam" id="2.60.40.10:FF:000091">
    <property type="entry name" value="Leucine-rich repeat and fibronectin type III domain-containing protein 1"/>
    <property type="match status" value="1"/>
</dbReference>
<evidence type="ECO:0000256" key="13">
    <source>
        <dbReference type="ARBA" id="ARBA00023319"/>
    </source>
</evidence>
<keyword evidence="4" id="KW-0433">Leucine-rich repeat</keyword>
<dbReference type="InterPro" id="IPR007110">
    <property type="entry name" value="Ig-like_dom"/>
</dbReference>
<dbReference type="AlphaFoldDB" id="A0A8C4YWA6"/>
<evidence type="ECO:0000259" key="21">
    <source>
        <dbReference type="PROSITE" id="PS50853"/>
    </source>
</evidence>
<dbReference type="InterPro" id="IPR003961">
    <property type="entry name" value="FN3_dom"/>
</dbReference>
<dbReference type="Gene3D" id="2.60.40.10">
    <property type="entry name" value="Immunoglobulins"/>
    <property type="match status" value="2"/>
</dbReference>
<feature type="signal peptide" evidence="19">
    <location>
        <begin position="1"/>
        <end position="20"/>
    </location>
</feature>
<evidence type="ECO:0000256" key="11">
    <source>
        <dbReference type="ARBA" id="ARBA00023157"/>
    </source>
</evidence>
<evidence type="ECO:0000256" key="1">
    <source>
        <dbReference type="ARBA" id="ARBA00004236"/>
    </source>
</evidence>
<feature type="chain" id="PRO_5034814925" description="Leucine-rich repeat and fibronectin type-III domain-containing protein 2" evidence="19">
    <location>
        <begin position="21"/>
        <end position="811"/>
    </location>
</feature>
<evidence type="ECO:0000256" key="12">
    <source>
        <dbReference type="ARBA" id="ARBA00023180"/>
    </source>
</evidence>
<evidence type="ECO:0000259" key="20">
    <source>
        <dbReference type="PROSITE" id="PS50835"/>
    </source>
</evidence>
<dbReference type="Pfam" id="PF13855">
    <property type="entry name" value="LRR_8"/>
    <property type="match status" value="2"/>
</dbReference>
<evidence type="ECO:0000256" key="17">
    <source>
        <dbReference type="SAM" id="MobiDB-lite"/>
    </source>
</evidence>
<organism evidence="22 23">
    <name type="scientific">Gadus morhua</name>
    <name type="common">Atlantic cod</name>
    <dbReference type="NCBI Taxonomy" id="8049"/>
    <lineage>
        <taxon>Eukaryota</taxon>
        <taxon>Metazoa</taxon>
        <taxon>Chordata</taxon>
        <taxon>Craniata</taxon>
        <taxon>Vertebrata</taxon>
        <taxon>Euteleostomi</taxon>
        <taxon>Actinopterygii</taxon>
        <taxon>Neopterygii</taxon>
        <taxon>Teleostei</taxon>
        <taxon>Neoteleostei</taxon>
        <taxon>Acanthomorphata</taxon>
        <taxon>Zeiogadaria</taxon>
        <taxon>Gadariae</taxon>
        <taxon>Gadiformes</taxon>
        <taxon>Gadoidei</taxon>
        <taxon>Gadidae</taxon>
        <taxon>Gadus</taxon>
    </lineage>
</organism>
<feature type="region of interest" description="Disordered" evidence="17">
    <location>
        <begin position="787"/>
        <end position="811"/>
    </location>
</feature>
<keyword evidence="13" id="KW-0393">Immunoglobulin domain</keyword>
<dbReference type="Gene3D" id="3.80.10.10">
    <property type="entry name" value="Ribonuclease Inhibitor"/>
    <property type="match status" value="2"/>
</dbReference>
<comment type="similarity">
    <text evidence="15">Belongs to the LRFN family.</text>
</comment>
<feature type="compositionally biased region" description="Low complexity" evidence="17">
    <location>
        <begin position="617"/>
        <end position="635"/>
    </location>
</feature>
<keyword evidence="11" id="KW-1015">Disulfide bond</keyword>
<evidence type="ECO:0000313" key="23">
    <source>
        <dbReference type="Proteomes" id="UP000694546"/>
    </source>
</evidence>
<dbReference type="Proteomes" id="UP000694546">
    <property type="component" value="Chromosome 21"/>
</dbReference>
<feature type="compositionally biased region" description="Low complexity" evidence="17">
    <location>
        <begin position="691"/>
        <end position="704"/>
    </location>
</feature>
<keyword evidence="3" id="KW-1003">Cell membrane</keyword>
<dbReference type="SUPFAM" id="SSF52058">
    <property type="entry name" value="L domain-like"/>
    <property type="match status" value="1"/>
</dbReference>
<keyword evidence="12" id="KW-0325">Glycoprotein</keyword>
<dbReference type="FunFam" id="2.60.40.10:FF:000235">
    <property type="entry name" value="Leucine-rich repeat and fibronectin type III domain-containing 2"/>
    <property type="match status" value="1"/>
</dbReference>
<dbReference type="SMART" id="SM00369">
    <property type="entry name" value="LRR_TYP"/>
    <property type="match status" value="6"/>
</dbReference>
<evidence type="ECO:0000256" key="19">
    <source>
        <dbReference type="SAM" id="SignalP"/>
    </source>
</evidence>
<evidence type="ECO:0000256" key="10">
    <source>
        <dbReference type="ARBA" id="ARBA00023136"/>
    </source>
</evidence>
<feature type="region of interest" description="Disordered" evidence="17">
    <location>
        <begin position="681"/>
        <end position="717"/>
    </location>
</feature>
<comment type="subcellular location">
    <subcellularLocation>
        <location evidence="1">Cell membrane</location>
    </subcellularLocation>
    <subcellularLocation>
        <location evidence="2">Membrane</location>
        <topology evidence="2">Single-pass type I membrane protein</topology>
    </subcellularLocation>
    <subcellularLocation>
        <location evidence="14">Synapse</location>
    </subcellularLocation>
</comment>
<keyword evidence="9" id="KW-0770">Synapse</keyword>
<evidence type="ECO:0000256" key="7">
    <source>
        <dbReference type="ARBA" id="ARBA00022737"/>
    </source>
</evidence>
<dbReference type="CDD" id="cd00063">
    <property type="entry name" value="FN3"/>
    <property type="match status" value="1"/>
</dbReference>
<evidence type="ECO:0000256" key="5">
    <source>
        <dbReference type="ARBA" id="ARBA00022692"/>
    </source>
</evidence>
<dbReference type="PROSITE" id="PS50835">
    <property type="entry name" value="IG_LIKE"/>
    <property type="match status" value="1"/>
</dbReference>
<reference evidence="22" key="2">
    <citation type="submission" date="2025-09" db="UniProtKB">
        <authorList>
            <consortium name="Ensembl"/>
        </authorList>
    </citation>
    <scope>IDENTIFICATION</scope>
</reference>
<accession>A0A8C4YWA6</accession>
<evidence type="ECO:0000256" key="3">
    <source>
        <dbReference type="ARBA" id="ARBA00022475"/>
    </source>
</evidence>
<dbReference type="InterPro" id="IPR013098">
    <property type="entry name" value="Ig_I-set"/>
</dbReference>
<dbReference type="SMART" id="SM00082">
    <property type="entry name" value="LRRCT"/>
    <property type="match status" value="1"/>
</dbReference>
<evidence type="ECO:0000256" key="14">
    <source>
        <dbReference type="ARBA" id="ARBA00034103"/>
    </source>
</evidence>
<dbReference type="GO" id="GO:0009986">
    <property type="term" value="C:cell surface"/>
    <property type="evidence" value="ECO:0007669"/>
    <property type="project" value="TreeGrafter"/>
</dbReference>
<dbReference type="InterPro" id="IPR000483">
    <property type="entry name" value="Cys-rich_flank_reg_C"/>
</dbReference>
<feature type="domain" description="Ig-like" evidence="20">
    <location>
        <begin position="289"/>
        <end position="375"/>
    </location>
</feature>
<keyword evidence="5 18" id="KW-0812">Transmembrane</keyword>
<dbReference type="InterPro" id="IPR050467">
    <property type="entry name" value="LRFN"/>
</dbReference>
<proteinExistence type="inferred from homology"/>
<dbReference type="SUPFAM" id="SSF48726">
    <property type="entry name" value="Immunoglobulin"/>
    <property type="match status" value="1"/>
</dbReference>
<keyword evidence="10 18" id="KW-0472">Membrane</keyword>
<keyword evidence="8 18" id="KW-1133">Transmembrane helix</keyword>
<dbReference type="Pfam" id="PF07679">
    <property type="entry name" value="I-set"/>
    <property type="match status" value="1"/>
</dbReference>
<sequence length="811" mass="86904">MESLLCRLLVLGATLAMAHACPKYCTCQNLSESLGTLCPAKGLLFVPPDIDRSTVELRLGGNYILRITQQDFANMTDLVDLTLSRNTIGYIQPFSFGDLETLRSLHMDNNRLTELGPDDLRGLVNLQHLILNNNQLGRVHDKALEDLAPALEDLDLSFNNLPSLPWGSVRQMVNLHQLSLDHNLLDFIPEGTFTDLERLARLDLTSNRLRKLPPDTIFARAQDSLVLTTPYAPQLSLSLGGNPLHCNCEMLWLRRLDRDDDLETCASPPTLKGRYFWYVREDEFTCQPPLITQHTHRILVLEGQTASLRCEASGDPAPTVHWISPDDRLLGNSSRTTLYPNGTLGIGITTSKDYGAFTCIAASVAGESTASVEVSIIQLPHLSNGTGQPAQPKSRLSDITGTSRVTKGAPKGPPEKVVSAAEVTAESALVQWTVSTTAPKVKMYQLQYNCSDDEVLIYRMIPSSSKAFLVTNLVSGTRYDLCVLAAWDDSATTLTATNVVGCTHFFTQDSFPTCRSLPSQLLGGTMILVVGGVIVATLVVFIVILMVRYKLSGGGGVSASHSQTNGGRLGHNGVLLPPSQSQTPPGKEPAPEPPFKVKTKVSLQDEVVEFRCGSLQSSLTTSSSSSSSAASSGGSLPRGGAGGGPRSPNSTLASIWRAAPARARPNLDHLLGAFSSLELRGGAQGRGPHTASSPAPAVSPGAAADGKPPTDRDPLLGRTLDSRLSRLLMLDPRPPKRSQSFDMGDVAAANANTNASSAPASSYPRRLSSIWTKRSLSVNGMLLQCDEEASGDTGGSKGTIDSNDWVMESTV</sequence>
<evidence type="ECO:0000256" key="16">
    <source>
        <dbReference type="ARBA" id="ARBA00067170"/>
    </source>
</evidence>
<dbReference type="GO" id="GO:0098839">
    <property type="term" value="C:postsynaptic density membrane"/>
    <property type="evidence" value="ECO:0007669"/>
    <property type="project" value="TreeGrafter"/>
</dbReference>
<name>A0A8C4YWA6_GADMO</name>
<dbReference type="InterPro" id="IPR013783">
    <property type="entry name" value="Ig-like_fold"/>
</dbReference>
<keyword evidence="7" id="KW-0677">Repeat</keyword>
<feature type="compositionally biased region" description="Basic and acidic residues" evidence="17">
    <location>
        <begin position="708"/>
        <end position="717"/>
    </location>
</feature>
<feature type="region of interest" description="Disordered" evidence="17">
    <location>
        <begin position="383"/>
        <end position="414"/>
    </location>
</feature>
<dbReference type="GeneTree" id="ENSGT00940000156417"/>
<reference evidence="22" key="1">
    <citation type="submission" date="2025-08" db="UniProtKB">
        <authorList>
            <consortium name="Ensembl"/>
        </authorList>
    </citation>
    <scope>IDENTIFICATION</scope>
</reference>
<dbReference type="InterPro" id="IPR036116">
    <property type="entry name" value="FN3_sf"/>
</dbReference>
<keyword evidence="6 19" id="KW-0732">Signal</keyword>
<dbReference type="PANTHER" id="PTHR45842">
    <property type="entry name" value="SYNAPTIC ADHESION-LIKE MOLECULE SALM"/>
    <property type="match status" value="1"/>
</dbReference>
<dbReference type="InterPro" id="IPR036179">
    <property type="entry name" value="Ig-like_dom_sf"/>
</dbReference>
<dbReference type="SUPFAM" id="SSF49265">
    <property type="entry name" value="Fibronectin type III"/>
    <property type="match status" value="1"/>
</dbReference>
<evidence type="ECO:0000256" key="8">
    <source>
        <dbReference type="ARBA" id="ARBA00022989"/>
    </source>
</evidence>
<feature type="domain" description="Fibronectin type-III" evidence="21">
    <location>
        <begin position="413"/>
        <end position="510"/>
    </location>
</feature>
<dbReference type="PROSITE" id="PS50853">
    <property type="entry name" value="FN3"/>
    <property type="match status" value="1"/>
</dbReference>